<proteinExistence type="predicted"/>
<protein>
    <recommendedName>
        <fullName evidence="1">SusD-like N-terminal domain-containing protein</fullName>
    </recommendedName>
</protein>
<dbReference type="Pfam" id="PF14322">
    <property type="entry name" value="SusD-like_3"/>
    <property type="match status" value="1"/>
</dbReference>
<dbReference type="Proteomes" id="UP000324575">
    <property type="component" value="Unassembled WGS sequence"/>
</dbReference>
<gene>
    <name evidence="2" type="ORF">EZS26_001787</name>
</gene>
<dbReference type="InterPro" id="IPR011990">
    <property type="entry name" value="TPR-like_helical_dom_sf"/>
</dbReference>
<feature type="domain" description="SusD-like N-terminal" evidence="1">
    <location>
        <begin position="21"/>
        <end position="225"/>
    </location>
</feature>
<dbReference type="PROSITE" id="PS51257">
    <property type="entry name" value="PROKAR_LIPOPROTEIN"/>
    <property type="match status" value="1"/>
</dbReference>
<name>A0A5M8P0P2_9BACT</name>
<dbReference type="GO" id="GO:0009279">
    <property type="term" value="C:cell outer membrane"/>
    <property type="evidence" value="ECO:0007669"/>
    <property type="project" value="UniProtKB-SubCell"/>
</dbReference>
<accession>A0A5M8P0P2</accession>
<organism evidence="2 3">
    <name type="scientific">Candidatus Ordinivivax streblomastigis</name>
    <dbReference type="NCBI Taxonomy" id="2540710"/>
    <lineage>
        <taxon>Bacteria</taxon>
        <taxon>Pseudomonadati</taxon>
        <taxon>Bacteroidota</taxon>
        <taxon>Bacteroidia</taxon>
        <taxon>Bacteroidales</taxon>
        <taxon>Candidatus Ordinivivax</taxon>
    </lineage>
</organism>
<reference evidence="2 3" key="1">
    <citation type="submission" date="2019-03" db="EMBL/GenBank/DDBJ databases">
        <title>Single cell metagenomics reveals metabolic interactions within the superorganism composed of flagellate Streblomastix strix and complex community of Bacteroidetes bacteria on its surface.</title>
        <authorList>
            <person name="Treitli S.C."/>
            <person name="Kolisko M."/>
            <person name="Husnik F."/>
            <person name="Keeling P."/>
            <person name="Hampl V."/>
        </authorList>
    </citation>
    <scope>NUCLEOTIDE SEQUENCE [LARGE SCALE GENOMIC DNA]</scope>
    <source>
        <strain evidence="2">St1</strain>
    </source>
</reference>
<evidence type="ECO:0000313" key="3">
    <source>
        <dbReference type="Proteomes" id="UP000324575"/>
    </source>
</evidence>
<dbReference type="InterPro" id="IPR033985">
    <property type="entry name" value="SusD-like_N"/>
</dbReference>
<dbReference type="EMBL" id="SNRX01000011">
    <property type="protein sequence ID" value="KAA6301971.1"/>
    <property type="molecule type" value="Genomic_DNA"/>
</dbReference>
<dbReference type="Gene3D" id="1.25.40.390">
    <property type="match status" value="2"/>
</dbReference>
<evidence type="ECO:0000313" key="2">
    <source>
        <dbReference type="EMBL" id="KAA6301971.1"/>
    </source>
</evidence>
<evidence type="ECO:0000259" key="1">
    <source>
        <dbReference type="Pfam" id="PF14322"/>
    </source>
</evidence>
<comment type="caution">
    <text evidence="2">The sequence shown here is derived from an EMBL/GenBank/DDBJ whole genome shotgun (WGS) entry which is preliminary data.</text>
</comment>
<sequence length="516" mass="58468">MNKIILFILSIISVLWMSCNDFLDVIPDNRSILDSKSKISKILVTAYPDQSPWLLAEFSSDNTDDNTNKWSTMAAVERPAFLWKDVDDIDNDSPQAVWEACYKAIATANQALDAIEKIGNEDGSLNAQKGEALLARAHSHLILTNMFCKSYSSLTSVTDLGIPYMENPETTVNPQYERGTVAEVYEKINRDIEKGLPLISESGYAVPKYHFNKKAAYALAARFNLYYGNYANVIRYANLVLGTDPSSVLRDWKVLGAETNFEKRANMFINVANPANLLLTDTYSYWPLIHGPHSVGSRYSHNQVISDNETSGSTGPWGAYTNFYLHYFSFTGGVPKYQVMKYGSDYFEYTDPVAGIGYRHMVQVDYTTDETLLCRAEAYALLGDYKNATQDLVTELKAFSRVYSVDSAKIVNFYKNLNYYTPKAPTAKKRLNPDFVVKEGAQENFIQAILHLRRIVTIHEGLRWQDVKRYGIEVYRRKVDGSFISLYDDVLRKDDPRRALQIPKNVISAGLEPNPR</sequence>
<dbReference type="SUPFAM" id="SSF48452">
    <property type="entry name" value="TPR-like"/>
    <property type="match status" value="1"/>
</dbReference>
<dbReference type="AlphaFoldDB" id="A0A5M8P0P2"/>